<dbReference type="InterPro" id="IPR017860">
    <property type="entry name" value="Peptidase_M22_CS"/>
</dbReference>
<reference evidence="9" key="1">
    <citation type="submission" date="2020-08" db="EMBL/GenBank/DDBJ databases">
        <authorList>
            <person name="Liu C."/>
            <person name="Sun Q."/>
        </authorList>
    </citation>
    <scope>NUCLEOTIDE SEQUENCE</scope>
    <source>
        <strain evidence="9">BX16</strain>
    </source>
</reference>
<feature type="domain" description="Gcp-like" evidence="8">
    <location>
        <begin position="50"/>
        <end position="153"/>
    </location>
</feature>
<comment type="catalytic activity">
    <reaction evidence="6">
        <text>L-threonylcarbamoyladenylate + adenosine(37) in tRNA = N(6)-L-threonylcarbamoyladenosine(37) in tRNA + AMP + H(+)</text>
        <dbReference type="Rhea" id="RHEA:37059"/>
        <dbReference type="Rhea" id="RHEA-COMP:10162"/>
        <dbReference type="Rhea" id="RHEA-COMP:10163"/>
        <dbReference type="ChEBI" id="CHEBI:15378"/>
        <dbReference type="ChEBI" id="CHEBI:73682"/>
        <dbReference type="ChEBI" id="CHEBI:74411"/>
        <dbReference type="ChEBI" id="CHEBI:74418"/>
        <dbReference type="ChEBI" id="CHEBI:456215"/>
        <dbReference type="EC" id="2.3.1.234"/>
    </reaction>
</comment>
<keyword evidence="4" id="KW-0479">Metal-binding</keyword>
<evidence type="ECO:0000256" key="7">
    <source>
        <dbReference type="SAM" id="MobiDB-lite"/>
    </source>
</evidence>
<dbReference type="GO" id="GO:0061711">
    <property type="term" value="F:tRNA N(6)-L-threonylcarbamoyladenine synthase activity"/>
    <property type="evidence" value="ECO:0007669"/>
    <property type="project" value="UniProtKB-EC"/>
</dbReference>
<name>A0A923NB66_9FIRM</name>
<dbReference type="Gene3D" id="3.30.420.40">
    <property type="match status" value="4"/>
</dbReference>
<evidence type="ECO:0000256" key="3">
    <source>
        <dbReference type="ARBA" id="ARBA00022694"/>
    </source>
</evidence>
<dbReference type="EC" id="2.3.1.234" evidence="1"/>
<feature type="domain" description="Gcp-like" evidence="8">
    <location>
        <begin position="194"/>
        <end position="373"/>
    </location>
</feature>
<dbReference type="InterPro" id="IPR043129">
    <property type="entry name" value="ATPase_NBD"/>
</dbReference>
<dbReference type="GO" id="GO:0005829">
    <property type="term" value="C:cytosol"/>
    <property type="evidence" value="ECO:0007669"/>
    <property type="project" value="TreeGrafter"/>
</dbReference>
<dbReference type="RefSeq" id="WP_249286076.1">
    <property type="nucleotide sequence ID" value="NZ_JACRWC010000006.1"/>
</dbReference>
<comment type="caution">
    <text evidence="9">The sequence shown here is derived from an EMBL/GenBank/DDBJ whole genome shotgun (WGS) entry which is preliminary data.</text>
</comment>
<dbReference type="InterPro" id="IPR000905">
    <property type="entry name" value="Gcp-like_dom"/>
</dbReference>
<dbReference type="PROSITE" id="PS01016">
    <property type="entry name" value="GLYCOPROTEASE"/>
    <property type="match status" value="1"/>
</dbReference>
<dbReference type="GO" id="GO:0046872">
    <property type="term" value="F:metal ion binding"/>
    <property type="evidence" value="ECO:0007669"/>
    <property type="project" value="UniProtKB-KW"/>
</dbReference>
<evidence type="ECO:0000256" key="1">
    <source>
        <dbReference type="ARBA" id="ARBA00012156"/>
    </source>
</evidence>
<dbReference type="GO" id="GO:0070525">
    <property type="term" value="P:tRNA threonylcarbamoyladenosine metabolic process"/>
    <property type="evidence" value="ECO:0007669"/>
    <property type="project" value="UniProtKB-ARBA"/>
</dbReference>
<protein>
    <recommendedName>
        <fullName evidence="1">N(6)-L-threonylcarbamoyladenine synthase</fullName>
        <ecNumber evidence="1">2.3.1.234</ecNumber>
    </recommendedName>
</protein>
<evidence type="ECO:0000256" key="4">
    <source>
        <dbReference type="ARBA" id="ARBA00022723"/>
    </source>
</evidence>
<gene>
    <name evidence="9" type="ORF">H8876_00315</name>
</gene>
<keyword evidence="10" id="KW-1185">Reference proteome</keyword>
<evidence type="ECO:0000313" key="10">
    <source>
        <dbReference type="Proteomes" id="UP000644115"/>
    </source>
</evidence>
<dbReference type="GO" id="GO:0006400">
    <property type="term" value="P:tRNA modification"/>
    <property type="evidence" value="ECO:0007669"/>
    <property type="project" value="UniProtKB-ARBA"/>
</dbReference>
<accession>A0A923NB66</accession>
<keyword evidence="5" id="KW-0012">Acyltransferase</keyword>
<dbReference type="AlphaFoldDB" id="A0A923NB66"/>
<evidence type="ECO:0000256" key="2">
    <source>
        <dbReference type="ARBA" id="ARBA00022679"/>
    </source>
</evidence>
<dbReference type="SUPFAM" id="SSF53067">
    <property type="entry name" value="Actin-like ATPase domain"/>
    <property type="match status" value="1"/>
</dbReference>
<sequence>MGYVLGIDTSNYKTSIAVIDHKKHIICDLRRFLTVKQGERGLRQSDALFQHIQNLPELMEEMRRMFDGRIDAVACSFRPRPEAGSYMPVFLAGSGFAKAAAAAMNVPVVGFSHQEGHMEAIRAYSPFQTEDRFLACHFSGGTCEVLDVSETDLRKDGMPKQYFEGSSGADDNGASAKKAKKPRPADPAERVAYTMHITGGTKDISFGQVLDRTGVALGMEFPAGGQLDLMAQKFCEAEQAEDPGEIFKGASRDMLQAAKEACRLTPVKVKDGWLNLSGLDTQARSRIDRLGLEQKQLQTYALAADLFAKTGKAASDMIIQCSEHSGQASVLLAGGVASSQFLRSYMRKELNGRGITAVFGDEMLSQDNAVGIALLGGKYLWG</sequence>
<dbReference type="EMBL" id="JACRWC010000006">
    <property type="protein sequence ID" value="MBC5998467.1"/>
    <property type="molecule type" value="Genomic_DNA"/>
</dbReference>
<feature type="region of interest" description="Disordered" evidence="7">
    <location>
        <begin position="159"/>
        <end position="188"/>
    </location>
</feature>
<evidence type="ECO:0000256" key="6">
    <source>
        <dbReference type="ARBA" id="ARBA00048117"/>
    </source>
</evidence>
<dbReference type="PANTHER" id="PTHR11735:SF11">
    <property type="entry name" value="TRNA THREONYLCARBAMOYLADENOSINE BIOSYNTHESIS PROTEIN TSAB"/>
    <property type="match status" value="1"/>
</dbReference>
<evidence type="ECO:0000256" key="5">
    <source>
        <dbReference type="ARBA" id="ARBA00023315"/>
    </source>
</evidence>
<proteinExistence type="predicted"/>
<dbReference type="Proteomes" id="UP000644115">
    <property type="component" value="Unassembled WGS sequence"/>
</dbReference>
<dbReference type="Pfam" id="PF00814">
    <property type="entry name" value="TsaD"/>
    <property type="match status" value="2"/>
</dbReference>
<keyword evidence="2" id="KW-0808">Transferase</keyword>
<dbReference type="PANTHER" id="PTHR11735">
    <property type="entry name" value="TRNA N6-ADENOSINE THREONYLCARBAMOYLTRANSFERASE"/>
    <property type="match status" value="1"/>
</dbReference>
<organism evidence="9 10">
    <name type="scientific">Lentihominibacter faecis</name>
    <dbReference type="NCBI Taxonomy" id="2764712"/>
    <lineage>
        <taxon>Bacteria</taxon>
        <taxon>Bacillati</taxon>
        <taxon>Bacillota</taxon>
        <taxon>Clostridia</taxon>
        <taxon>Peptostreptococcales</taxon>
        <taxon>Anaerovoracaceae</taxon>
        <taxon>Lentihominibacter</taxon>
    </lineage>
</organism>
<dbReference type="PRINTS" id="PR00789">
    <property type="entry name" value="OSIALOPTASE"/>
</dbReference>
<evidence type="ECO:0000259" key="8">
    <source>
        <dbReference type="Pfam" id="PF00814"/>
    </source>
</evidence>
<dbReference type="InterPro" id="IPR017861">
    <property type="entry name" value="KAE1/TsaD"/>
</dbReference>
<keyword evidence="3" id="KW-0819">tRNA processing</keyword>
<evidence type="ECO:0000313" key="9">
    <source>
        <dbReference type="EMBL" id="MBC5998467.1"/>
    </source>
</evidence>